<accession>A0A426X094</accession>
<reference evidence="1 2" key="1">
    <citation type="journal article" date="2014" name="Agronomy (Basel)">
        <title>A Draft Genome Sequence for Ensete ventricosum, the Drought-Tolerant Tree Against Hunger.</title>
        <authorList>
            <person name="Harrison J."/>
            <person name="Moore K.A."/>
            <person name="Paszkiewicz K."/>
            <person name="Jones T."/>
            <person name="Grant M."/>
            <person name="Ambacheew D."/>
            <person name="Muzemil S."/>
            <person name="Studholme D.J."/>
        </authorList>
    </citation>
    <scope>NUCLEOTIDE SEQUENCE [LARGE SCALE GENOMIC DNA]</scope>
</reference>
<protein>
    <submittedName>
        <fullName evidence="1">Uncharacterized protein</fullName>
    </submittedName>
</protein>
<name>A0A426X094_ENSVE</name>
<organism evidence="1 2">
    <name type="scientific">Ensete ventricosum</name>
    <name type="common">Abyssinian banana</name>
    <name type="synonym">Musa ensete</name>
    <dbReference type="NCBI Taxonomy" id="4639"/>
    <lineage>
        <taxon>Eukaryota</taxon>
        <taxon>Viridiplantae</taxon>
        <taxon>Streptophyta</taxon>
        <taxon>Embryophyta</taxon>
        <taxon>Tracheophyta</taxon>
        <taxon>Spermatophyta</taxon>
        <taxon>Magnoliopsida</taxon>
        <taxon>Liliopsida</taxon>
        <taxon>Zingiberales</taxon>
        <taxon>Musaceae</taxon>
        <taxon>Ensete</taxon>
    </lineage>
</organism>
<evidence type="ECO:0000313" key="2">
    <source>
        <dbReference type="Proteomes" id="UP000287651"/>
    </source>
</evidence>
<comment type="caution">
    <text evidence="1">The sequence shown here is derived from an EMBL/GenBank/DDBJ whole genome shotgun (WGS) entry which is preliminary data.</text>
</comment>
<dbReference type="Proteomes" id="UP000287651">
    <property type="component" value="Unassembled WGS sequence"/>
</dbReference>
<gene>
    <name evidence="1" type="ORF">B296_00005992</name>
</gene>
<dbReference type="EMBL" id="AMZH03030448">
    <property type="protein sequence ID" value="RRT32888.1"/>
    <property type="molecule type" value="Genomic_DNA"/>
</dbReference>
<dbReference type="AlphaFoldDB" id="A0A426X094"/>
<evidence type="ECO:0000313" key="1">
    <source>
        <dbReference type="EMBL" id="RRT32888.1"/>
    </source>
</evidence>
<proteinExistence type="predicted"/>
<sequence>MQGLVHGRWSVRGHPNVRSKLDVIEHQNFLFDMERIHLYAAEMCNKFSILLDLEGCSGDCIGEGSQSSRWNLVKYPSSMKRVDIEDRTWSGGTELSLDRGQGYELL</sequence>